<name>A0ABR7N7N3_9FIRM</name>
<dbReference type="Proteomes" id="UP000657421">
    <property type="component" value="Unassembled WGS sequence"/>
</dbReference>
<accession>A0ABR7N7N3</accession>
<dbReference type="EMBL" id="JACRSZ010000001">
    <property type="protein sequence ID" value="MBC8572155.1"/>
    <property type="molecule type" value="Genomic_DNA"/>
</dbReference>
<evidence type="ECO:0000313" key="1">
    <source>
        <dbReference type="EMBL" id="MBC8572155.1"/>
    </source>
</evidence>
<dbReference type="RefSeq" id="WP_249307116.1">
    <property type="nucleotide sequence ID" value="NZ_JACRSZ010000001.1"/>
</dbReference>
<reference evidence="1 2" key="1">
    <citation type="submission" date="2020-08" db="EMBL/GenBank/DDBJ databases">
        <title>Genome public.</title>
        <authorList>
            <person name="Liu C."/>
            <person name="Sun Q."/>
        </authorList>
    </citation>
    <scope>NUCLEOTIDE SEQUENCE [LARGE SCALE GENOMIC DNA]</scope>
    <source>
        <strain evidence="1 2">NSJ-46</strain>
    </source>
</reference>
<gene>
    <name evidence="1" type="ORF">H8716_03480</name>
</gene>
<protein>
    <submittedName>
        <fullName evidence="1">Uncharacterized protein</fullName>
    </submittedName>
</protein>
<keyword evidence="2" id="KW-1185">Reference proteome</keyword>
<proteinExistence type="predicted"/>
<comment type="caution">
    <text evidence="1">The sequence shown here is derived from an EMBL/GenBank/DDBJ whole genome shotgun (WGS) entry which is preliminary data.</text>
</comment>
<evidence type="ECO:0000313" key="2">
    <source>
        <dbReference type="Proteomes" id="UP000657421"/>
    </source>
</evidence>
<sequence length="57" mass="6564">MEYTKIFETRCPVDSSKVKHTVTFTQGSCSRYPEDILTSFVCNRNSSCSKCAENYRD</sequence>
<organism evidence="1 2">
    <name type="scientific">Jingyaoa shaoxingensis</name>
    <dbReference type="NCBI Taxonomy" id="2763671"/>
    <lineage>
        <taxon>Bacteria</taxon>
        <taxon>Bacillati</taxon>
        <taxon>Bacillota</taxon>
        <taxon>Clostridia</taxon>
        <taxon>Lachnospirales</taxon>
        <taxon>Lachnospiraceae</taxon>
        <taxon>Jingyaoa</taxon>
    </lineage>
</organism>